<evidence type="ECO:0000313" key="9">
    <source>
        <dbReference type="Proteomes" id="UP000277191"/>
    </source>
</evidence>
<dbReference type="Gene3D" id="3.40.50.360">
    <property type="match status" value="1"/>
</dbReference>
<proteinExistence type="inferred from homology"/>
<keyword evidence="1 6" id="KW-0285">Flavoprotein</keyword>
<evidence type="ECO:0000256" key="2">
    <source>
        <dbReference type="ARBA" id="ARBA00022643"/>
    </source>
</evidence>
<name>A0A3Q9F6M8_9BURK</name>
<dbReference type="Pfam" id="PF02525">
    <property type="entry name" value="Flavodoxin_2"/>
    <property type="match status" value="1"/>
</dbReference>
<keyword evidence="3 6" id="KW-0560">Oxidoreductase</keyword>
<dbReference type="AlphaFoldDB" id="A0A3Q9F6M8"/>
<gene>
    <name evidence="6" type="primary">azoR</name>
    <name evidence="8" type="ORF">D5R55_23385</name>
</gene>
<organism evidence="8 9">
    <name type="scientific">Burkholderia cenocepacia</name>
    <dbReference type="NCBI Taxonomy" id="95486"/>
    <lineage>
        <taxon>Bacteria</taxon>
        <taxon>Pseudomonadati</taxon>
        <taxon>Pseudomonadota</taxon>
        <taxon>Betaproteobacteria</taxon>
        <taxon>Burkholderiales</taxon>
        <taxon>Burkholderiaceae</taxon>
        <taxon>Burkholderia</taxon>
        <taxon>Burkholderia cepacia complex</taxon>
    </lineage>
</organism>
<dbReference type="EC" id="1.6.5.-" evidence="6"/>
<comment type="catalytic activity">
    <reaction evidence="5">
        <text>N,N-dimethyl-1,4-phenylenediamine + anthranilate + 2 NAD(+) = 2-(4-dimethylaminophenyl)diazenylbenzoate + 2 NADH + 2 H(+)</text>
        <dbReference type="Rhea" id="RHEA:55872"/>
        <dbReference type="ChEBI" id="CHEBI:15378"/>
        <dbReference type="ChEBI" id="CHEBI:15783"/>
        <dbReference type="ChEBI" id="CHEBI:16567"/>
        <dbReference type="ChEBI" id="CHEBI:57540"/>
        <dbReference type="ChEBI" id="CHEBI:57945"/>
        <dbReference type="ChEBI" id="CHEBI:71579"/>
        <dbReference type="EC" id="1.7.1.17"/>
    </reaction>
    <physiologicalReaction direction="right-to-left" evidence="5">
        <dbReference type="Rhea" id="RHEA:55874"/>
    </physiologicalReaction>
</comment>
<dbReference type="HAMAP" id="MF_01216">
    <property type="entry name" value="Azoreductase_type1"/>
    <property type="match status" value="1"/>
</dbReference>
<evidence type="ECO:0000256" key="1">
    <source>
        <dbReference type="ARBA" id="ARBA00022630"/>
    </source>
</evidence>
<dbReference type="PANTHER" id="PTHR43741">
    <property type="entry name" value="FMN-DEPENDENT NADH-AZOREDUCTASE 1"/>
    <property type="match status" value="1"/>
</dbReference>
<dbReference type="PANTHER" id="PTHR43741:SF4">
    <property type="entry name" value="FMN-DEPENDENT NADH:QUINONE OXIDOREDUCTASE"/>
    <property type="match status" value="1"/>
</dbReference>
<evidence type="ECO:0000256" key="5">
    <source>
        <dbReference type="ARBA" id="ARBA00048542"/>
    </source>
</evidence>
<feature type="domain" description="Flavodoxin-like fold" evidence="7">
    <location>
        <begin position="1"/>
        <end position="198"/>
    </location>
</feature>
<reference evidence="8 9" key="1">
    <citation type="submission" date="2018-12" db="EMBL/GenBank/DDBJ databases">
        <title>Cadmium resistance mechanism in endophytic bacteria Burkholderia cenocepacia YG-3.</title>
        <authorList>
            <person name="Zhang X."/>
            <person name="Wang X."/>
            <person name="Zhu Y."/>
        </authorList>
    </citation>
    <scope>NUCLEOTIDE SEQUENCE [LARGE SCALE GENOMIC DNA]</scope>
    <source>
        <strain evidence="8 9">YG-3</strain>
    </source>
</reference>
<dbReference type="InterPro" id="IPR050104">
    <property type="entry name" value="FMN-dep_NADH:Q_OxRdtase_AzoR1"/>
</dbReference>
<comment type="similarity">
    <text evidence="6">Belongs to the azoreductase type 1 family.</text>
</comment>
<dbReference type="InterPro" id="IPR003680">
    <property type="entry name" value="Flavodoxin_fold"/>
</dbReference>
<evidence type="ECO:0000256" key="4">
    <source>
        <dbReference type="ARBA" id="ARBA00023027"/>
    </source>
</evidence>
<feature type="binding site" evidence="6">
    <location>
        <position position="9"/>
    </location>
    <ligand>
        <name>FMN</name>
        <dbReference type="ChEBI" id="CHEBI:58210"/>
    </ligand>
</feature>
<dbReference type="InterPro" id="IPR029039">
    <property type="entry name" value="Flavoprotein-like_sf"/>
</dbReference>
<feature type="binding site" evidence="6">
    <location>
        <begin position="137"/>
        <end position="140"/>
    </location>
    <ligand>
        <name>FMN</name>
        <dbReference type="ChEBI" id="CHEBI:58210"/>
    </ligand>
</feature>
<dbReference type="GO" id="GO:0009055">
    <property type="term" value="F:electron transfer activity"/>
    <property type="evidence" value="ECO:0007669"/>
    <property type="project" value="UniProtKB-UniRule"/>
</dbReference>
<comment type="function">
    <text evidence="6">Also exhibits azoreductase activity. Catalyzes the reductive cleavage of the azo bond in aromatic azo compounds to the corresponding amines.</text>
</comment>
<dbReference type="Proteomes" id="UP000277191">
    <property type="component" value="Chromosome 2"/>
</dbReference>
<dbReference type="GO" id="GO:0016655">
    <property type="term" value="F:oxidoreductase activity, acting on NAD(P)H, quinone or similar compound as acceptor"/>
    <property type="evidence" value="ECO:0007669"/>
    <property type="project" value="InterPro"/>
</dbReference>
<protein>
    <recommendedName>
        <fullName evidence="6">FMN dependent NADH:quinone oxidoreductase</fullName>
        <ecNumber evidence="6">1.6.5.-</ecNumber>
    </recommendedName>
    <alternativeName>
        <fullName evidence="6">Azo-dye reductase</fullName>
    </alternativeName>
    <alternativeName>
        <fullName evidence="6">FMN-dependent NADH-azo compound oxidoreductase</fullName>
    </alternativeName>
    <alternativeName>
        <fullName evidence="6">FMN-dependent NADH-azoreductase</fullName>
        <ecNumber evidence="6">1.7.1.17</ecNumber>
    </alternativeName>
</protein>
<dbReference type="SUPFAM" id="SSF52218">
    <property type="entry name" value="Flavoproteins"/>
    <property type="match status" value="1"/>
</dbReference>
<dbReference type="EC" id="1.7.1.17" evidence="6"/>
<sequence>MKLLHIDSSILGQGSVSRELSAEIVANFRARDPGLTVTRLDLAATPIGHLTAGHLAAAQGAPVDDALKADVETGQRALDAFLAADIVVIGAPMYNFGIASQLKAWIDRISVAGKTFRYDENGPVGLCGGKKLVIASSRGGVYSAGSPVASFDHQETYLRDAFGFLGITDITFIRAEGVAMGPDKRSDAIASAKEAVAALAA</sequence>
<evidence type="ECO:0000256" key="3">
    <source>
        <dbReference type="ARBA" id="ARBA00023002"/>
    </source>
</evidence>
<comment type="catalytic activity">
    <reaction evidence="6">
        <text>2 a quinone + NADH + H(+) = 2 a 1,4-benzosemiquinone + NAD(+)</text>
        <dbReference type="Rhea" id="RHEA:65952"/>
        <dbReference type="ChEBI" id="CHEBI:15378"/>
        <dbReference type="ChEBI" id="CHEBI:57540"/>
        <dbReference type="ChEBI" id="CHEBI:57945"/>
        <dbReference type="ChEBI" id="CHEBI:132124"/>
        <dbReference type="ChEBI" id="CHEBI:134225"/>
    </reaction>
</comment>
<comment type="function">
    <text evidence="6">Quinone reductase that provides resistance to thiol-specific stress caused by electrophilic quinones.</text>
</comment>
<evidence type="ECO:0000256" key="6">
    <source>
        <dbReference type="HAMAP-Rule" id="MF_01216"/>
    </source>
</evidence>
<feature type="binding site" evidence="6">
    <location>
        <begin position="15"/>
        <end position="17"/>
    </location>
    <ligand>
        <name>FMN</name>
        <dbReference type="ChEBI" id="CHEBI:58210"/>
    </ligand>
</feature>
<evidence type="ECO:0000259" key="7">
    <source>
        <dbReference type="Pfam" id="PF02525"/>
    </source>
</evidence>
<comment type="cofactor">
    <cofactor evidence="6">
        <name>FMN</name>
        <dbReference type="ChEBI" id="CHEBI:58210"/>
    </cofactor>
    <text evidence="6">Binds 1 FMN per subunit.</text>
</comment>
<keyword evidence="4 6" id="KW-0520">NAD</keyword>
<keyword evidence="2 6" id="KW-0288">FMN</keyword>
<comment type="subunit">
    <text evidence="6">Homodimer.</text>
</comment>
<dbReference type="RefSeq" id="WP_126366155.1">
    <property type="nucleotide sequence ID" value="NZ_CP034546.1"/>
</dbReference>
<dbReference type="GO" id="GO:0010181">
    <property type="term" value="F:FMN binding"/>
    <property type="evidence" value="ECO:0007669"/>
    <property type="project" value="UniProtKB-UniRule"/>
</dbReference>
<accession>A0A3Q9F6M8</accession>
<dbReference type="EMBL" id="CP034546">
    <property type="protein sequence ID" value="AZQ53839.1"/>
    <property type="molecule type" value="Genomic_DNA"/>
</dbReference>
<dbReference type="GO" id="GO:0016652">
    <property type="term" value="F:oxidoreductase activity, acting on NAD(P)H as acceptor"/>
    <property type="evidence" value="ECO:0007669"/>
    <property type="project" value="UniProtKB-UniRule"/>
</dbReference>
<dbReference type="InterPro" id="IPR023048">
    <property type="entry name" value="NADH:quinone_OxRdtase_FMN_depd"/>
</dbReference>
<evidence type="ECO:0000313" key="8">
    <source>
        <dbReference type="EMBL" id="AZQ53839.1"/>
    </source>
</evidence>
<feature type="binding site" evidence="6">
    <location>
        <begin position="93"/>
        <end position="96"/>
    </location>
    <ligand>
        <name>FMN</name>
        <dbReference type="ChEBI" id="CHEBI:58210"/>
    </ligand>
</feature>